<organism evidence="6 7">
    <name type="scientific">Staphylococcus lutrae</name>
    <dbReference type="NCBI Taxonomy" id="155085"/>
    <lineage>
        <taxon>Bacteria</taxon>
        <taxon>Bacillati</taxon>
        <taxon>Bacillota</taxon>
        <taxon>Bacilli</taxon>
        <taxon>Bacillales</taxon>
        <taxon>Staphylococcaceae</taxon>
        <taxon>Staphylococcus</taxon>
    </lineage>
</organism>
<dbReference type="Proteomes" id="UP000242864">
    <property type="component" value="Chromosome"/>
</dbReference>
<comment type="pathway">
    <text evidence="5">Metabolic intermediate biosynthesis; chorismate biosynthesis; chorismate from D-erythrose 4-phosphate and phosphoenolpyruvate: step 3/7.</text>
</comment>
<dbReference type="PANTHER" id="PTHR43699">
    <property type="entry name" value="3-DEHYDROQUINATE DEHYDRATASE"/>
    <property type="match status" value="1"/>
</dbReference>
<dbReference type="NCBIfam" id="TIGR01093">
    <property type="entry name" value="aroD"/>
    <property type="match status" value="1"/>
</dbReference>
<evidence type="ECO:0000256" key="3">
    <source>
        <dbReference type="ARBA" id="ARBA00023239"/>
    </source>
</evidence>
<evidence type="ECO:0000256" key="1">
    <source>
        <dbReference type="ARBA" id="ARBA00001864"/>
    </source>
</evidence>
<dbReference type="Gene3D" id="3.20.20.70">
    <property type="entry name" value="Aldolase class I"/>
    <property type="match status" value="1"/>
</dbReference>
<comment type="similarity">
    <text evidence="5">Belongs to the type-I 3-dehydroquinase family.</text>
</comment>
<dbReference type="CDD" id="cd00502">
    <property type="entry name" value="DHQase_I"/>
    <property type="match status" value="1"/>
</dbReference>
<proteinExistence type="inferred from homology"/>
<evidence type="ECO:0000256" key="5">
    <source>
        <dbReference type="HAMAP-Rule" id="MF_00214"/>
    </source>
</evidence>
<keyword evidence="2 5" id="KW-0057">Aromatic amino acid biosynthesis</keyword>
<reference evidence="6 7" key="1">
    <citation type="submission" date="2017-04" db="EMBL/GenBank/DDBJ databases">
        <authorList>
            <person name="Veseli I.A."/>
            <person name="Tang C."/>
            <person name="Pombert J.-F."/>
        </authorList>
    </citation>
    <scope>NUCLEOTIDE SEQUENCE [LARGE SCALE GENOMIC DNA]</scope>
    <source>
        <strain evidence="6 7">ATCC 700373</strain>
    </source>
</reference>
<comment type="subunit">
    <text evidence="5">Homodimer.</text>
</comment>
<comment type="caution">
    <text evidence="5">Lacks conserved residue(s) required for the propagation of feature annotation.</text>
</comment>
<dbReference type="EC" id="4.2.1.10" evidence="5"/>
<dbReference type="Pfam" id="PF01487">
    <property type="entry name" value="DHquinase_I"/>
    <property type="match status" value="1"/>
</dbReference>
<evidence type="ECO:0000256" key="2">
    <source>
        <dbReference type="ARBA" id="ARBA00023141"/>
    </source>
</evidence>
<dbReference type="GO" id="GO:0009423">
    <property type="term" value="P:chorismate biosynthetic process"/>
    <property type="evidence" value="ECO:0007669"/>
    <property type="project" value="UniProtKB-UniRule"/>
</dbReference>
<gene>
    <name evidence="5" type="primary">aroD</name>
    <name evidence="6" type="ORF">B5P37_08455</name>
</gene>
<keyword evidence="4 5" id="KW-0704">Schiff base</keyword>
<dbReference type="InterPro" id="IPR001381">
    <property type="entry name" value="DHquinase_I"/>
</dbReference>
<dbReference type="HAMAP" id="MF_00214">
    <property type="entry name" value="AroD"/>
    <property type="match status" value="1"/>
</dbReference>
<protein>
    <recommendedName>
        <fullName evidence="5">3-dehydroquinate dehydratase</fullName>
        <shortName evidence="5">3-dehydroquinase</shortName>
        <ecNumber evidence="5">4.2.1.10</ecNumber>
    </recommendedName>
    <alternativeName>
        <fullName evidence="5">Type I DHQase</fullName>
    </alternativeName>
    <alternativeName>
        <fullName evidence="5">Type I dehydroquinase</fullName>
        <shortName evidence="5">DHQ1</shortName>
    </alternativeName>
</protein>
<dbReference type="EMBL" id="CP020773">
    <property type="protein sequence ID" value="ARJ51338.1"/>
    <property type="molecule type" value="Genomic_DNA"/>
</dbReference>
<evidence type="ECO:0000256" key="4">
    <source>
        <dbReference type="ARBA" id="ARBA00023270"/>
    </source>
</evidence>
<name>A0AAC9RP69_9STAP</name>
<sequence length="241" mass="27045">MKTKIVASLMPTHSSLTESELQHVTRYVDDFDILELRIDALTHCEIATVRQIVQQLIECSTAFELLVTYRTSDQGGQGRLSQDDYLQLLRDLATLEHIDMIDIEWAQYQDNRRQIVEAIHQGGKISIASYHNFNETPQIEVLKKTYYHMAQLGANHLKIAVMPHSQQDVLTLLQALTEASEALPQWVTGIAMGQLGRISRTAQNAFGGALSYGALFDNVAPGQLHVHTLAEVLPLYSIFES</sequence>
<feature type="binding site" evidence="5">
    <location>
        <begin position="35"/>
        <end position="37"/>
    </location>
    <ligand>
        <name>3-dehydroquinate</name>
        <dbReference type="ChEBI" id="CHEBI:32364"/>
    </ligand>
</feature>
<dbReference type="RefSeq" id="WP_085237810.1">
    <property type="nucleotide sequence ID" value="NZ_CP020773.1"/>
</dbReference>
<dbReference type="KEGG" id="slz:B5P37_08455"/>
<feature type="binding site" evidence="5">
    <location>
        <position position="200"/>
    </location>
    <ligand>
        <name>3-dehydroquinate</name>
        <dbReference type="ChEBI" id="CHEBI:32364"/>
    </ligand>
</feature>
<dbReference type="InterPro" id="IPR050146">
    <property type="entry name" value="Type-I_3-dehydroquinase"/>
</dbReference>
<dbReference type="SUPFAM" id="SSF51569">
    <property type="entry name" value="Aldolase"/>
    <property type="match status" value="1"/>
</dbReference>
<dbReference type="GO" id="GO:0009073">
    <property type="term" value="P:aromatic amino acid family biosynthetic process"/>
    <property type="evidence" value="ECO:0007669"/>
    <property type="project" value="UniProtKB-KW"/>
</dbReference>
<dbReference type="FunFam" id="3.20.20.70:FF:000047">
    <property type="entry name" value="3-dehydroquinate dehydratase"/>
    <property type="match status" value="1"/>
</dbReference>
<feature type="active site" description="Schiff-base intermediate with substrate" evidence="5">
    <location>
        <position position="158"/>
    </location>
</feature>
<accession>A0AAC9RP69</accession>
<keyword evidence="3 5" id="KW-0456">Lyase</keyword>
<dbReference type="GO" id="GO:0046279">
    <property type="term" value="P:3,4-dihydroxybenzoate biosynthetic process"/>
    <property type="evidence" value="ECO:0007669"/>
    <property type="project" value="UniProtKB-ARBA"/>
</dbReference>
<evidence type="ECO:0000313" key="7">
    <source>
        <dbReference type="Proteomes" id="UP000242864"/>
    </source>
</evidence>
<keyword evidence="7" id="KW-1185">Reference proteome</keyword>
<comment type="catalytic activity">
    <reaction evidence="1 5">
        <text>3-dehydroquinate = 3-dehydroshikimate + H2O</text>
        <dbReference type="Rhea" id="RHEA:21096"/>
        <dbReference type="ChEBI" id="CHEBI:15377"/>
        <dbReference type="ChEBI" id="CHEBI:16630"/>
        <dbReference type="ChEBI" id="CHEBI:32364"/>
        <dbReference type="EC" id="4.2.1.10"/>
    </reaction>
</comment>
<dbReference type="PANTHER" id="PTHR43699:SF1">
    <property type="entry name" value="3-DEHYDROQUINATE DEHYDRATASE"/>
    <property type="match status" value="1"/>
</dbReference>
<dbReference type="InterPro" id="IPR013785">
    <property type="entry name" value="Aldolase_TIM"/>
</dbReference>
<dbReference type="AlphaFoldDB" id="A0AAC9RP69"/>
<feature type="binding site" evidence="5">
    <location>
        <position position="223"/>
    </location>
    <ligand>
        <name>3-dehydroquinate</name>
        <dbReference type="ChEBI" id="CHEBI:32364"/>
    </ligand>
</feature>
<feature type="binding site" evidence="5">
    <location>
        <position position="70"/>
    </location>
    <ligand>
        <name>3-dehydroquinate</name>
        <dbReference type="ChEBI" id="CHEBI:32364"/>
    </ligand>
</feature>
<feature type="binding site" evidence="5">
    <location>
        <position position="8"/>
    </location>
    <ligand>
        <name>3-dehydroquinate</name>
        <dbReference type="ChEBI" id="CHEBI:32364"/>
    </ligand>
</feature>
<keyword evidence="5" id="KW-0028">Amino-acid biosynthesis</keyword>
<feature type="active site" description="Proton donor/acceptor" evidence="5">
    <location>
        <position position="131"/>
    </location>
</feature>
<evidence type="ECO:0000313" key="6">
    <source>
        <dbReference type="EMBL" id="ARJ51338.1"/>
    </source>
</evidence>
<dbReference type="GO" id="GO:0008652">
    <property type="term" value="P:amino acid biosynthetic process"/>
    <property type="evidence" value="ECO:0007669"/>
    <property type="project" value="UniProtKB-KW"/>
</dbReference>
<dbReference type="GO" id="GO:0003855">
    <property type="term" value="F:3-dehydroquinate dehydratase activity"/>
    <property type="evidence" value="ECO:0007669"/>
    <property type="project" value="UniProtKB-UniRule"/>
</dbReference>
<comment type="function">
    <text evidence="5">Involved in the third step of the chorismate pathway, which leads to the biosynthesis of aromatic amino acids. Catalyzes the cis-dehydration of 3-dehydroquinate (DHQ) and introduces the first double bond of the aromatic ring to yield 3-dehydroshikimate.</text>
</comment>